<dbReference type="Proteomes" id="UP000061489">
    <property type="component" value="Chromosome"/>
</dbReference>
<evidence type="ECO:0000313" key="2">
    <source>
        <dbReference type="Proteomes" id="UP000061489"/>
    </source>
</evidence>
<organism evidence="1 2">
    <name type="scientific">Marinobacter similis</name>
    <dbReference type="NCBI Taxonomy" id="1420916"/>
    <lineage>
        <taxon>Bacteria</taxon>
        <taxon>Pseudomonadati</taxon>
        <taxon>Pseudomonadota</taxon>
        <taxon>Gammaproteobacteria</taxon>
        <taxon>Pseudomonadales</taxon>
        <taxon>Marinobacteraceae</taxon>
        <taxon>Marinobacter</taxon>
    </lineage>
</organism>
<gene>
    <name evidence="1" type="ORF">AU14_09880</name>
</gene>
<dbReference type="AlphaFoldDB" id="W5YUB7"/>
<sequence>MSSLRGKLESGKGSGLLLKIKENHYQQIFVLSISA</sequence>
<name>W5YUB7_9GAMM</name>
<proteinExistence type="predicted"/>
<reference evidence="1 2" key="1">
    <citation type="journal article" date="2014" name="Genome Announc.">
        <title>Draft Genome Sequences of Marinobacter similis A3d10T and Marinobacter salarius R9SW1T.</title>
        <authorList>
            <person name="Ivanova E.P."/>
            <person name="Ng H.J."/>
            <person name="Webb H.K."/>
            <person name="Feng G."/>
            <person name="Oshima K."/>
            <person name="Hattori M."/>
            <person name="Ohkuma M."/>
            <person name="Sergeev A.F."/>
            <person name="Mikhailov V.V."/>
            <person name="Crawford R.J."/>
            <person name="Sawabe T."/>
        </authorList>
    </citation>
    <scope>NUCLEOTIDE SEQUENCE [LARGE SCALE GENOMIC DNA]</scope>
    <source>
        <strain evidence="1 2">A3d10</strain>
    </source>
</reference>
<dbReference type="KEGG" id="msx:AU14_09880"/>
<dbReference type="HOGENOM" id="CLU_3365818_0_0_6"/>
<evidence type="ECO:0000313" key="1">
    <source>
        <dbReference type="EMBL" id="AHI30073.1"/>
    </source>
</evidence>
<keyword evidence="2" id="KW-1185">Reference proteome</keyword>
<protein>
    <submittedName>
        <fullName evidence="1">Uncharacterized protein</fullName>
    </submittedName>
</protein>
<dbReference type="EMBL" id="CP007151">
    <property type="protein sequence ID" value="AHI30073.1"/>
    <property type="molecule type" value="Genomic_DNA"/>
</dbReference>
<accession>W5YUB7</accession>